<gene>
    <name evidence="4" type="ORF">C1J01_31885</name>
</gene>
<dbReference type="AlphaFoldDB" id="A0A2W2ETQ0"/>
<dbReference type="PANTHER" id="PTHR30204">
    <property type="entry name" value="REDOX-CYCLING DRUG-SENSING TRANSCRIPTIONAL ACTIVATOR SOXR"/>
    <property type="match status" value="1"/>
</dbReference>
<proteinExistence type="predicted"/>
<dbReference type="SMART" id="SM00422">
    <property type="entry name" value="HTH_MERR"/>
    <property type="match status" value="1"/>
</dbReference>
<dbReference type="PANTHER" id="PTHR30204:SF93">
    <property type="entry name" value="HTH MERR-TYPE DOMAIN-CONTAINING PROTEIN"/>
    <property type="match status" value="1"/>
</dbReference>
<protein>
    <submittedName>
        <fullName evidence="4">TIGR03086 family protein</fullName>
    </submittedName>
</protein>
<dbReference type="InterPro" id="IPR024344">
    <property type="entry name" value="MDMPI_metal-binding"/>
</dbReference>
<feature type="region of interest" description="Disordered" evidence="2">
    <location>
        <begin position="465"/>
        <end position="485"/>
    </location>
</feature>
<dbReference type="Gene3D" id="1.20.120.450">
    <property type="entry name" value="dinb family like domain"/>
    <property type="match status" value="1"/>
</dbReference>
<feature type="domain" description="HTH merR-type" evidence="3">
    <location>
        <begin position="1"/>
        <end position="58"/>
    </location>
</feature>
<dbReference type="SUPFAM" id="SSF109854">
    <property type="entry name" value="DinB/YfiT-like putative metalloenzymes"/>
    <property type="match status" value="1"/>
</dbReference>
<evidence type="ECO:0000256" key="1">
    <source>
        <dbReference type="ARBA" id="ARBA00023125"/>
    </source>
</evidence>
<sequence>MSVKLVRHWSDIGVVPPVARTAAGYRRYDAEAVARLRLARALRDLGLGMAVIREVVSSDRGLPEVAALHAAAIEARIRTLRLQQAVLRSVTDRRPTLEELTTMTDLARLSAAERTAIVRDFTARAVGDVGPSAFREGLLAVVPDLPDEPTAAQAAAWIELGELVRDPRLAAALRRMARYAAEHPPPAHDPAGAAERVTDFWTRRVGEAMAAGIAADSPTAEPVVAEIVAAWLPTQHGLDGDGAEARRRLLEQLEVAADPRAERYWQLMCVINGMPVRPGIAAEGDWLMTALRASPVPGAREAGVARALDTPGALAPEALLEGCARILEEVGALVRAVTPAQLDDPTPCAGWNVRALLDHLTYENLMWAGLARGAPRADHDADHLGSDHVAAFQTAAAATLAEFRRPGMLAERYGPAPGWRLVEQVVIEMLVHGWDLARAIGASTDLAPELAEAMEPAVRALYGDLPRTPGGSFAPEQEPPPGATHADRLAAYLGRPLA</sequence>
<dbReference type="InterPro" id="IPR000551">
    <property type="entry name" value="MerR-type_HTH_dom"/>
</dbReference>
<dbReference type="InterPro" id="IPR017520">
    <property type="entry name" value="CHP03086"/>
</dbReference>
<dbReference type="InterPro" id="IPR009061">
    <property type="entry name" value="DNA-bd_dom_put_sf"/>
</dbReference>
<dbReference type="Gene3D" id="1.10.1660.10">
    <property type="match status" value="1"/>
</dbReference>
<dbReference type="InterPro" id="IPR034660">
    <property type="entry name" value="DinB/YfiT-like"/>
</dbReference>
<dbReference type="NCBIfam" id="TIGR03083">
    <property type="entry name" value="maleylpyruvate isomerase family mycothiol-dependent enzyme"/>
    <property type="match status" value="1"/>
</dbReference>
<evidence type="ECO:0000259" key="3">
    <source>
        <dbReference type="PROSITE" id="PS50937"/>
    </source>
</evidence>
<dbReference type="EMBL" id="POUD01000177">
    <property type="protein sequence ID" value="PZG12757.1"/>
    <property type="molecule type" value="Genomic_DNA"/>
</dbReference>
<dbReference type="Pfam" id="PF13411">
    <property type="entry name" value="MerR_1"/>
    <property type="match status" value="1"/>
</dbReference>
<dbReference type="InterPro" id="IPR047057">
    <property type="entry name" value="MerR_fam"/>
</dbReference>
<evidence type="ECO:0000256" key="2">
    <source>
        <dbReference type="SAM" id="MobiDB-lite"/>
    </source>
</evidence>
<dbReference type="Pfam" id="PF11716">
    <property type="entry name" value="MDMPI_N"/>
    <property type="match status" value="1"/>
</dbReference>
<accession>A0A2W2ETQ0</accession>
<evidence type="ECO:0000313" key="5">
    <source>
        <dbReference type="Proteomes" id="UP000249304"/>
    </source>
</evidence>
<name>A0A2W2ETQ0_9ACTN</name>
<dbReference type="GO" id="GO:0003700">
    <property type="term" value="F:DNA-binding transcription factor activity"/>
    <property type="evidence" value="ECO:0007669"/>
    <property type="project" value="InterPro"/>
</dbReference>
<comment type="caution">
    <text evidence="4">The sequence shown here is derived from an EMBL/GenBank/DDBJ whole genome shotgun (WGS) entry which is preliminary data.</text>
</comment>
<dbReference type="InterPro" id="IPR017517">
    <property type="entry name" value="Maleyloyr_isom"/>
</dbReference>
<dbReference type="PROSITE" id="PS50937">
    <property type="entry name" value="HTH_MERR_2"/>
    <property type="match status" value="1"/>
</dbReference>
<organism evidence="4 5">
    <name type="scientific">Nonomuraea aridisoli</name>
    <dbReference type="NCBI Taxonomy" id="2070368"/>
    <lineage>
        <taxon>Bacteria</taxon>
        <taxon>Bacillati</taxon>
        <taxon>Actinomycetota</taxon>
        <taxon>Actinomycetes</taxon>
        <taxon>Streptosporangiales</taxon>
        <taxon>Streptosporangiaceae</taxon>
        <taxon>Nonomuraea</taxon>
    </lineage>
</organism>
<dbReference type="OrthoDB" id="5185819at2"/>
<keyword evidence="5" id="KW-1185">Reference proteome</keyword>
<evidence type="ECO:0000313" key="4">
    <source>
        <dbReference type="EMBL" id="PZG12757.1"/>
    </source>
</evidence>
<keyword evidence="1" id="KW-0238">DNA-binding</keyword>
<reference evidence="4 5" key="1">
    <citation type="submission" date="2018-01" db="EMBL/GenBank/DDBJ databases">
        <title>Draft genome sequence of Nonomuraea sp. KC333.</title>
        <authorList>
            <person name="Sahin N."/>
            <person name="Saygin H."/>
            <person name="Ay H."/>
        </authorList>
    </citation>
    <scope>NUCLEOTIDE SEQUENCE [LARGE SCALE GENOMIC DNA]</scope>
    <source>
        <strain evidence="4 5">KC333</strain>
    </source>
</reference>
<dbReference type="Proteomes" id="UP000249304">
    <property type="component" value="Unassembled WGS sequence"/>
</dbReference>
<dbReference type="GO" id="GO:0003677">
    <property type="term" value="F:DNA binding"/>
    <property type="evidence" value="ECO:0007669"/>
    <property type="project" value="UniProtKB-KW"/>
</dbReference>
<dbReference type="SUPFAM" id="SSF46955">
    <property type="entry name" value="Putative DNA-binding domain"/>
    <property type="match status" value="1"/>
</dbReference>
<dbReference type="GO" id="GO:0046872">
    <property type="term" value="F:metal ion binding"/>
    <property type="evidence" value="ECO:0007669"/>
    <property type="project" value="InterPro"/>
</dbReference>
<dbReference type="NCBIfam" id="TIGR03086">
    <property type="entry name" value="TIGR03086 family metal-binding protein"/>
    <property type="match status" value="1"/>
</dbReference>